<dbReference type="SUPFAM" id="SSF57716">
    <property type="entry name" value="Glucocorticoid receptor-like (DNA-binding domain)"/>
    <property type="match status" value="1"/>
</dbReference>
<feature type="domain" description="THAP-type" evidence="6">
    <location>
        <begin position="1"/>
        <end position="76"/>
    </location>
</feature>
<sequence length="104" mass="12200">MPTSCGAIGCSNRHGLGKGLYFLPKEEHRRKFWTEAVRREKFTPSKGSALCSDHILKTDFMYNPDQLGKLNMDSFHPSERVKDLYVVLKYEHRNTGHFELLLWW</sequence>
<dbReference type="Ensembl" id="ENSOTST00005025534.2">
    <property type="protein sequence ID" value="ENSOTSP00005023581.1"/>
    <property type="gene ID" value="ENSOTSG00005011207.2"/>
</dbReference>
<keyword evidence="1" id="KW-0479">Metal-binding</keyword>
<keyword evidence="8" id="KW-1185">Reference proteome</keyword>
<evidence type="ECO:0000256" key="1">
    <source>
        <dbReference type="ARBA" id="ARBA00022723"/>
    </source>
</evidence>
<protein>
    <recommendedName>
        <fullName evidence="6">THAP-type domain-containing protein</fullName>
    </recommendedName>
</protein>
<evidence type="ECO:0000313" key="8">
    <source>
        <dbReference type="Proteomes" id="UP000694402"/>
    </source>
</evidence>
<dbReference type="PANTHER" id="PTHR46927">
    <property type="entry name" value="AGAP005574-PA"/>
    <property type="match status" value="1"/>
</dbReference>
<dbReference type="AlphaFoldDB" id="A0A8C8DAC8"/>
<dbReference type="InterPro" id="IPR052224">
    <property type="entry name" value="THAP_domain_protein"/>
</dbReference>
<dbReference type="GO" id="GO:0003677">
    <property type="term" value="F:DNA binding"/>
    <property type="evidence" value="ECO:0007669"/>
    <property type="project" value="UniProtKB-UniRule"/>
</dbReference>
<reference evidence="7" key="1">
    <citation type="submission" date="2025-08" db="UniProtKB">
        <authorList>
            <consortium name="Ensembl"/>
        </authorList>
    </citation>
    <scope>IDENTIFICATION</scope>
</reference>
<keyword evidence="3" id="KW-0862">Zinc</keyword>
<evidence type="ECO:0000256" key="4">
    <source>
        <dbReference type="ARBA" id="ARBA00023125"/>
    </source>
</evidence>
<dbReference type="PROSITE" id="PS50950">
    <property type="entry name" value="ZF_THAP"/>
    <property type="match status" value="1"/>
</dbReference>
<dbReference type="InterPro" id="IPR006612">
    <property type="entry name" value="THAP_Znf"/>
</dbReference>
<dbReference type="Pfam" id="PF05485">
    <property type="entry name" value="THAP"/>
    <property type="match status" value="1"/>
</dbReference>
<organism evidence="7 8">
    <name type="scientific">Oncorhynchus tshawytscha</name>
    <name type="common">Chinook salmon</name>
    <name type="synonym">Salmo tshawytscha</name>
    <dbReference type="NCBI Taxonomy" id="74940"/>
    <lineage>
        <taxon>Eukaryota</taxon>
        <taxon>Metazoa</taxon>
        <taxon>Chordata</taxon>
        <taxon>Craniata</taxon>
        <taxon>Vertebrata</taxon>
        <taxon>Euteleostomi</taxon>
        <taxon>Actinopterygii</taxon>
        <taxon>Neopterygii</taxon>
        <taxon>Teleostei</taxon>
        <taxon>Protacanthopterygii</taxon>
        <taxon>Salmoniformes</taxon>
        <taxon>Salmonidae</taxon>
        <taxon>Salmoninae</taxon>
        <taxon>Oncorhynchus</taxon>
    </lineage>
</organism>
<evidence type="ECO:0000313" key="7">
    <source>
        <dbReference type="Ensembl" id="ENSOTSP00005023581.1"/>
    </source>
</evidence>
<dbReference type="Proteomes" id="UP000694402">
    <property type="component" value="Unassembled WGS sequence"/>
</dbReference>
<keyword evidence="2 5" id="KW-0863">Zinc-finger</keyword>
<reference evidence="7" key="2">
    <citation type="submission" date="2025-09" db="UniProtKB">
        <authorList>
            <consortium name="Ensembl"/>
        </authorList>
    </citation>
    <scope>IDENTIFICATION</scope>
</reference>
<dbReference type="PANTHER" id="PTHR46927:SF3">
    <property type="entry name" value="THAP-TYPE DOMAIN-CONTAINING PROTEIN"/>
    <property type="match status" value="1"/>
</dbReference>
<accession>A0A8C8DAC8</accession>
<evidence type="ECO:0000256" key="2">
    <source>
        <dbReference type="ARBA" id="ARBA00022771"/>
    </source>
</evidence>
<evidence type="ECO:0000256" key="5">
    <source>
        <dbReference type="PROSITE-ProRule" id="PRU00309"/>
    </source>
</evidence>
<dbReference type="GO" id="GO:0008270">
    <property type="term" value="F:zinc ion binding"/>
    <property type="evidence" value="ECO:0007669"/>
    <property type="project" value="UniProtKB-KW"/>
</dbReference>
<keyword evidence="4 5" id="KW-0238">DNA-binding</keyword>
<proteinExistence type="predicted"/>
<evidence type="ECO:0000259" key="6">
    <source>
        <dbReference type="PROSITE" id="PS50950"/>
    </source>
</evidence>
<evidence type="ECO:0000256" key="3">
    <source>
        <dbReference type="ARBA" id="ARBA00022833"/>
    </source>
</evidence>
<name>A0A8C8DAC8_ONCTS</name>